<dbReference type="RefSeq" id="XP_013254126.1">
    <property type="nucleotide sequence ID" value="XM_013398672.1"/>
</dbReference>
<evidence type="ECO:0000259" key="3">
    <source>
        <dbReference type="Pfam" id="PF01425"/>
    </source>
</evidence>
<dbReference type="GeneID" id="25287347"/>
<dbReference type="VEuPathDB" id="FungiDB:A1O9_12453"/>
<name>A0A072NV76_9EURO</name>
<dbReference type="OrthoDB" id="6428749at2759"/>
<dbReference type="Pfam" id="PF01425">
    <property type="entry name" value="Amidase"/>
    <property type="match status" value="1"/>
</dbReference>
<evidence type="ECO:0000256" key="1">
    <source>
        <dbReference type="ARBA" id="ARBA00009199"/>
    </source>
</evidence>
<sequence length="220" mass="24721">MRGSVLGFGTDIGGSVRIPALCCGLYGLKPTVDRIPYFGQTPFVKYGYQPNVSYAMGPLAHFARDIHFILRTIVESKPWKYDHTALSMPWTPSSLQNHLTVGCIIEDPLYPVASPVLRTRQAAIEKLRHAGLDIGILGDVPSFEEAGDLTWSYFDLDNTLVPYKGWPGASGEPLVSAVEKMHRSHVNPRKNRTLELFQMNVKRSAIRRRCQTDTHNLLQW</sequence>
<comment type="similarity">
    <text evidence="1">Belongs to the amidase family.</text>
</comment>
<feature type="domain" description="Amidase" evidence="3">
    <location>
        <begin position="2"/>
        <end position="157"/>
    </location>
</feature>
<dbReference type="SUPFAM" id="SSF75304">
    <property type="entry name" value="Amidase signature (AS) enzymes"/>
    <property type="match status" value="1"/>
</dbReference>
<reference evidence="4 5" key="1">
    <citation type="submission" date="2013-03" db="EMBL/GenBank/DDBJ databases">
        <title>The Genome Sequence of Exophiala aquamarina CBS 119918.</title>
        <authorList>
            <consortium name="The Broad Institute Genomics Platform"/>
            <person name="Cuomo C."/>
            <person name="de Hoog S."/>
            <person name="Gorbushina A."/>
            <person name="Walker B."/>
            <person name="Young S.K."/>
            <person name="Zeng Q."/>
            <person name="Gargeya S."/>
            <person name="Fitzgerald M."/>
            <person name="Haas B."/>
            <person name="Abouelleil A."/>
            <person name="Allen A.W."/>
            <person name="Alvarado L."/>
            <person name="Arachchi H.M."/>
            <person name="Berlin A.M."/>
            <person name="Chapman S.B."/>
            <person name="Gainer-Dewar J."/>
            <person name="Goldberg J."/>
            <person name="Griggs A."/>
            <person name="Gujja S."/>
            <person name="Hansen M."/>
            <person name="Howarth C."/>
            <person name="Imamovic A."/>
            <person name="Ireland A."/>
            <person name="Larimer J."/>
            <person name="McCowan C."/>
            <person name="Murphy C."/>
            <person name="Pearson M."/>
            <person name="Poon T.W."/>
            <person name="Priest M."/>
            <person name="Roberts A."/>
            <person name="Saif S."/>
            <person name="Shea T."/>
            <person name="Sisk P."/>
            <person name="Sykes S."/>
            <person name="Wortman J."/>
            <person name="Nusbaum C."/>
            <person name="Birren B."/>
        </authorList>
    </citation>
    <scope>NUCLEOTIDE SEQUENCE [LARGE SCALE GENOMIC DNA]</scope>
    <source>
        <strain evidence="4 5">CBS 119918</strain>
    </source>
</reference>
<dbReference type="Gene3D" id="3.90.1300.10">
    <property type="entry name" value="Amidase signature (AS) domain"/>
    <property type="match status" value="1"/>
</dbReference>
<protein>
    <recommendedName>
        <fullName evidence="3">Amidase domain-containing protein</fullName>
    </recommendedName>
</protein>
<dbReference type="AlphaFoldDB" id="A0A072NV76"/>
<evidence type="ECO:0000313" key="4">
    <source>
        <dbReference type="EMBL" id="KEF51536.1"/>
    </source>
</evidence>
<comment type="caution">
    <text evidence="4">The sequence shown here is derived from an EMBL/GenBank/DDBJ whole genome shotgun (WGS) entry which is preliminary data.</text>
</comment>
<evidence type="ECO:0000256" key="2">
    <source>
        <dbReference type="ARBA" id="ARBA00022801"/>
    </source>
</evidence>
<dbReference type="InterPro" id="IPR023631">
    <property type="entry name" value="Amidase_dom"/>
</dbReference>
<evidence type="ECO:0000313" key="5">
    <source>
        <dbReference type="Proteomes" id="UP000027920"/>
    </source>
</evidence>
<dbReference type="PANTHER" id="PTHR46072:SF5">
    <property type="entry name" value="GENERAL AMIDASE-C"/>
    <property type="match status" value="1"/>
</dbReference>
<proteinExistence type="inferred from homology"/>
<keyword evidence="5" id="KW-1185">Reference proteome</keyword>
<accession>A0A072NV76</accession>
<dbReference type="GO" id="GO:0016787">
    <property type="term" value="F:hydrolase activity"/>
    <property type="evidence" value="ECO:0007669"/>
    <property type="project" value="UniProtKB-KW"/>
</dbReference>
<keyword evidence="2" id="KW-0378">Hydrolase</keyword>
<dbReference type="EMBL" id="AMGV01000023">
    <property type="protein sequence ID" value="KEF51536.1"/>
    <property type="molecule type" value="Genomic_DNA"/>
</dbReference>
<dbReference type="HOGENOM" id="CLU_1256006_0_0_1"/>
<dbReference type="InterPro" id="IPR036928">
    <property type="entry name" value="AS_sf"/>
</dbReference>
<dbReference type="PANTHER" id="PTHR46072">
    <property type="entry name" value="AMIDASE-RELATED-RELATED"/>
    <property type="match status" value="1"/>
</dbReference>
<dbReference type="Proteomes" id="UP000027920">
    <property type="component" value="Unassembled WGS sequence"/>
</dbReference>
<organism evidence="4 5">
    <name type="scientific">Exophiala aquamarina CBS 119918</name>
    <dbReference type="NCBI Taxonomy" id="1182545"/>
    <lineage>
        <taxon>Eukaryota</taxon>
        <taxon>Fungi</taxon>
        <taxon>Dikarya</taxon>
        <taxon>Ascomycota</taxon>
        <taxon>Pezizomycotina</taxon>
        <taxon>Eurotiomycetes</taxon>
        <taxon>Chaetothyriomycetidae</taxon>
        <taxon>Chaetothyriales</taxon>
        <taxon>Herpotrichiellaceae</taxon>
        <taxon>Exophiala</taxon>
    </lineage>
</organism>
<dbReference type="STRING" id="1182545.A0A072NV76"/>
<gene>
    <name evidence="4" type="ORF">A1O9_12453</name>
</gene>